<keyword evidence="2" id="KW-0479">Metal-binding</keyword>
<dbReference type="Proteomes" id="UP000612746">
    <property type="component" value="Unassembled WGS sequence"/>
</dbReference>
<dbReference type="GO" id="GO:0046872">
    <property type="term" value="F:metal ion binding"/>
    <property type="evidence" value="ECO:0007669"/>
    <property type="project" value="UniProtKB-KW"/>
</dbReference>
<organism evidence="3 4">
    <name type="scientific">Umbelopsis vinacea</name>
    <dbReference type="NCBI Taxonomy" id="44442"/>
    <lineage>
        <taxon>Eukaryota</taxon>
        <taxon>Fungi</taxon>
        <taxon>Fungi incertae sedis</taxon>
        <taxon>Mucoromycota</taxon>
        <taxon>Mucoromycotina</taxon>
        <taxon>Umbelopsidomycetes</taxon>
        <taxon>Umbelopsidales</taxon>
        <taxon>Umbelopsidaceae</taxon>
        <taxon>Umbelopsis</taxon>
    </lineage>
</organism>
<feature type="binding site" evidence="2">
    <location>
        <position position="240"/>
    </location>
    <ligand>
        <name>a divalent metal cation</name>
        <dbReference type="ChEBI" id="CHEBI:60240"/>
        <label>1</label>
    </ligand>
</feature>
<accession>A0A8H7Q9Z1</accession>
<comment type="similarity">
    <text evidence="1">Belongs to the GTP cyclohydrolase I type 2/NIF3 family.</text>
</comment>
<comment type="caution">
    <text evidence="3">The sequence shown here is derived from an EMBL/GenBank/DDBJ whole genome shotgun (WGS) entry which is preliminary data.</text>
</comment>
<dbReference type="InterPro" id="IPR002678">
    <property type="entry name" value="DUF34/NIF3"/>
</dbReference>
<dbReference type="Pfam" id="PF01784">
    <property type="entry name" value="DUF34_NIF3"/>
    <property type="match status" value="1"/>
</dbReference>
<gene>
    <name evidence="3" type="ORF">INT44_001323</name>
</gene>
<dbReference type="InterPro" id="IPR036069">
    <property type="entry name" value="DUF34/NIF3_sf"/>
</dbReference>
<reference evidence="3" key="1">
    <citation type="submission" date="2020-12" db="EMBL/GenBank/DDBJ databases">
        <title>Metabolic potential, ecology and presence of endohyphal bacteria is reflected in genomic diversity of Mucoromycotina.</title>
        <authorList>
            <person name="Muszewska A."/>
            <person name="Okrasinska A."/>
            <person name="Steczkiewicz K."/>
            <person name="Drgas O."/>
            <person name="Orlowska M."/>
            <person name="Perlinska-Lenart U."/>
            <person name="Aleksandrzak-Piekarczyk T."/>
            <person name="Szatraj K."/>
            <person name="Zielenkiewicz U."/>
            <person name="Pilsyk S."/>
            <person name="Malc E."/>
            <person name="Mieczkowski P."/>
            <person name="Kruszewska J.S."/>
            <person name="Biernat P."/>
            <person name="Pawlowska J."/>
        </authorList>
    </citation>
    <scope>NUCLEOTIDE SEQUENCE</scope>
    <source>
        <strain evidence="3">WA0000051536</strain>
    </source>
</reference>
<dbReference type="EMBL" id="JAEPRA010000002">
    <property type="protein sequence ID" value="KAG2188568.1"/>
    <property type="molecule type" value="Genomic_DNA"/>
</dbReference>
<dbReference type="AlphaFoldDB" id="A0A8H7Q9Z1"/>
<protein>
    <submittedName>
        <fullName evidence="3">Uncharacterized protein</fullName>
    </submittedName>
</protein>
<dbReference type="PANTHER" id="PTHR13799">
    <property type="entry name" value="NGG1 INTERACTING FACTOR 3"/>
    <property type="match status" value="1"/>
</dbReference>
<dbReference type="NCBIfam" id="TIGR00486">
    <property type="entry name" value="YbgI_SA1388"/>
    <property type="match status" value="1"/>
</dbReference>
<evidence type="ECO:0000313" key="4">
    <source>
        <dbReference type="Proteomes" id="UP000612746"/>
    </source>
</evidence>
<name>A0A8H7Q9Z1_9FUNG</name>
<feature type="binding site" evidence="2">
    <location>
        <position position="236"/>
    </location>
    <ligand>
        <name>a divalent metal cation</name>
        <dbReference type="ChEBI" id="CHEBI:60240"/>
        <label>1</label>
    </ligand>
</feature>
<dbReference type="OrthoDB" id="3345469at2759"/>
<proteinExistence type="inferred from homology"/>
<evidence type="ECO:0000256" key="1">
    <source>
        <dbReference type="ARBA" id="ARBA00006964"/>
    </source>
</evidence>
<dbReference type="FunFam" id="3.40.1390.30:FF:000001">
    <property type="entry name" value="GTP cyclohydrolase 1 type 2"/>
    <property type="match status" value="1"/>
</dbReference>
<dbReference type="Gene3D" id="3.40.1390.30">
    <property type="entry name" value="NIF3 (NGG1p interacting factor 3)-like"/>
    <property type="match status" value="1"/>
</dbReference>
<evidence type="ECO:0000313" key="3">
    <source>
        <dbReference type="EMBL" id="KAG2188568.1"/>
    </source>
</evidence>
<dbReference type="GO" id="GO:0005739">
    <property type="term" value="C:mitochondrion"/>
    <property type="evidence" value="ECO:0007669"/>
    <property type="project" value="TreeGrafter"/>
</dbReference>
<dbReference type="SUPFAM" id="SSF102705">
    <property type="entry name" value="NIF3 (NGG1p interacting factor 3)-like"/>
    <property type="match status" value="1"/>
</dbReference>
<feature type="binding site" evidence="2">
    <location>
        <position position="108"/>
    </location>
    <ligand>
        <name>a divalent metal cation</name>
        <dbReference type="ChEBI" id="CHEBI:60240"/>
        <label>1</label>
    </ligand>
</feature>
<keyword evidence="4" id="KW-1185">Reference proteome</keyword>
<feature type="binding site" evidence="2">
    <location>
        <position position="70"/>
    </location>
    <ligand>
        <name>a divalent metal cation</name>
        <dbReference type="ChEBI" id="CHEBI:60240"/>
        <label>1</label>
    </ligand>
</feature>
<sequence length="282" mass="29886">MSLLSKVTRAMKRIAPLEIAENSWDNVGVLVEPPYPQQQANKVFLTIDLTPQVLEEALSDPKVGTIVSYHPPIFKSMKRLTSEDVKQSMVLKAIAKGVGIYSPHTACDNCVGGVNDWLASGLGKGSCKPIVLNQCPPEGQEGCGSGRLFTYDEPVSLSSVVEKVKALTGLKHVRVATASPHAGSNSAAIKTVAICAGSGSSVLAPVKADLYFSGEMGHHDVLAALAQDTSVILCEHSNTERGYLDAVLKPALAKELNNETTEAGEKIEIVVSAVDKDPLEIV</sequence>
<evidence type="ECO:0000256" key="2">
    <source>
        <dbReference type="PIRSR" id="PIRSR602678-1"/>
    </source>
</evidence>
<dbReference type="PANTHER" id="PTHR13799:SF13">
    <property type="entry name" value="NIF3-LIKE PROTEIN 1"/>
    <property type="match status" value="1"/>
</dbReference>